<dbReference type="GO" id="GO:0008270">
    <property type="term" value="F:zinc ion binding"/>
    <property type="evidence" value="ECO:0007669"/>
    <property type="project" value="UniProtKB-KW"/>
</dbReference>
<dbReference type="GO" id="GO:0016604">
    <property type="term" value="C:nuclear body"/>
    <property type="evidence" value="ECO:0007669"/>
    <property type="project" value="TreeGrafter"/>
</dbReference>
<dbReference type="KEGG" id="dan:6502773"/>
<keyword evidence="9" id="KW-1185">Reference proteome</keyword>
<dbReference type="Pfam" id="PF13837">
    <property type="entry name" value="Myb_DNA-bind_4"/>
    <property type="match status" value="1"/>
</dbReference>
<dbReference type="GO" id="GO:0003677">
    <property type="term" value="F:DNA binding"/>
    <property type="evidence" value="ECO:0007669"/>
    <property type="project" value="InterPro"/>
</dbReference>
<dbReference type="GO" id="GO:0045893">
    <property type="term" value="P:positive regulation of DNA-templated transcription"/>
    <property type="evidence" value="ECO:0007669"/>
    <property type="project" value="TreeGrafter"/>
</dbReference>
<dbReference type="InParanoid" id="B3M8V9"/>
<dbReference type="Proteomes" id="UP000007801">
    <property type="component" value="Unassembled WGS sequence"/>
</dbReference>
<dbReference type="OrthoDB" id="6081971at2759"/>
<reference evidence="8 9" key="1">
    <citation type="journal article" date="2007" name="Nature">
        <title>Evolution of genes and genomes on the Drosophila phylogeny.</title>
        <authorList>
            <consortium name="Drosophila 12 Genomes Consortium"/>
            <person name="Clark A.G."/>
            <person name="Eisen M.B."/>
            <person name="Smith D.R."/>
            <person name="Bergman C.M."/>
            <person name="Oliver B."/>
            <person name="Markow T.A."/>
            <person name="Kaufman T.C."/>
            <person name="Kellis M."/>
            <person name="Gelbart W."/>
            <person name="Iyer V.N."/>
            <person name="Pollard D.A."/>
            <person name="Sackton T.B."/>
            <person name="Larracuente A.M."/>
            <person name="Singh N.D."/>
            <person name="Abad J.P."/>
            <person name="Abt D.N."/>
            <person name="Adryan B."/>
            <person name="Aguade M."/>
            <person name="Akashi H."/>
            <person name="Anderson W.W."/>
            <person name="Aquadro C.F."/>
            <person name="Ardell D.H."/>
            <person name="Arguello R."/>
            <person name="Artieri C.G."/>
            <person name="Barbash D.A."/>
            <person name="Barker D."/>
            <person name="Barsanti P."/>
            <person name="Batterham P."/>
            <person name="Batzoglou S."/>
            <person name="Begun D."/>
            <person name="Bhutkar A."/>
            <person name="Blanco E."/>
            <person name="Bosak S.A."/>
            <person name="Bradley R.K."/>
            <person name="Brand A.D."/>
            <person name="Brent M.R."/>
            <person name="Brooks A.N."/>
            <person name="Brown R.H."/>
            <person name="Butlin R.K."/>
            <person name="Caggese C."/>
            <person name="Calvi B.R."/>
            <person name="Bernardo de Carvalho A."/>
            <person name="Caspi A."/>
            <person name="Castrezana S."/>
            <person name="Celniker S.E."/>
            <person name="Chang J.L."/>
            <person name="Chapple C."/>
            <person name="Chatterji S."/>
            <person name="Chinwalla A."/>
            <person name="Civetta A."/>
            <person name="Clifton S.W."/>
            <person name="Comeron J.M."/>
            <person name="Costello J.C."/>
            <person name="Coyne J.A."/>
            <person name="Daub J."/>
            <person name="David R.G."/>
            <person name="Delcher A.L."/>
            <person name="Delehaunty K."/>
            <person name="Do C.B."/>
            <person name="Ebling H."/>
            <person name="Edwards K."/>
            <person name="Eickbush T."/>
            <person name="Evans J.D."/>
            <person name="Filipski A."/>
            <person name="Findeiss S."/>
            <person name="Freyhult E."/>
            <person name="Fulton L."/>
            <person name="Fulton R."/>
            <person name="Garcia A.C."/>
            <person name="Gardiner A."/>
            <person name="Garfield D.A."/>
            <person name="Garvin B.E."/>
            <person name="Gibson G."/>
            <person name="Gilbert D."/>
            <person name="Gnerre S."/>
            <person name="Godfrey J."/>
            <person name="Good R."/>
            <person name="Gotea V."/>
            <person name="Gravely B."/>
            <person name="Greenberg A.J."/>
            <person name="Griffiths-Jones S."/>
            <person name="Gross S."/>
            <person name="Guigo R."/>
            <person name="Gustafson E.A."/>
            <person name="Haerty W."/>
            <person name="Hahn M.W."/>
            <person name="Halligan D.L."/>
            <person name="Halpern A.L."/>
            <person name="Halter G.M."/>
            <person name="Han M.V."/>
            <person name="Heger A."/>
            <person name="Hillier L."/>
            <person name="Hinrichs A.S."/>
            <person name="Holmes I."/>
            <person name="Hoskins R.A."/>
            <person name="Hubisz M.J."/>
            <person name="Hultmark D."/>
            <person name="Huntley M.A."/>
            <person name="Jaffe D.B."/>
            <person name="Jagadeeshan S."/>
            <person name="Jeck W.R."/>
            <person name="Johnson J."/>
            <person name="Jones C.D."/>
            <person name="Jordan W.C."/>
            <person name="Karpen G.H."/>
            <person name="Kataoka E."/>
            <person name="Keightley P.D."/>
            <person name="Kheradpour P."/>
            <person name="Kirkness E.F."/>
            <person name="Koerich L.B."/>
            <person name="Kristiansen K."/>
            <person name="Kudrna D."/>
            <person name="Kulathinal R.J."/>
            <person name="Kumar S."/>
            <person name="Kwok R."/>
            <person name="Lander E."/>
            <person name="Langley C.H."/>
            <person name="Lapoint R."/>
            <person name="Lazzaro B.P."/>
            <person name="Lee S.J."/>
            <person name="Levesque L."/>
            <person name="Li R."/>
            <person name="Lin C.F."/>
            <person name="Lin M.F."/>
            <person name="Lindblad-Toh K."/>
            <person name="Llopart A."/>
            <person name="Long M."/>
            <person name="Low L."/>
            <person name="Lozovsky E."/>
            <person name="Lu J."/>
            <person name="Luo M."/>
            <person name="Machado C.A."/>
            <person name="Makalowski W."/>
            <person name="Marzo M."/>
            <person name="Matsuda M."/>
            <person name="Matzkin L."/>
            <person name="McAllister B."/>
            <person name="McBride C.S."/>
            <person name="McKernan B."/>
            <person name="McKernan K."/>
            <person name="Mendez-Lago M."/>
            <person name="Minx P."/>
            <person name="Mollenhauer M.U."/>
            <person name="Montooth K."/>
            <person name="Mount S.M."/>
            <person name="Mu X."/>
            <person name="Myers E."/>
            <person name="Negre B."/>
            <person name="Newfeld S."/>
            <person name="Nielsen R."/>
            <person name="Noor M.A."/>
            <person name="O'Grady P."/>
            <person name="Pachter L."/>
            <person name="Papaceit M."/>
            <person name="Parisi M.J."/>
            <person name="Parisi M."/>
            <person name="Parts L."/>
            <person name="Pedersen J.S."/>
            <person name="Pesole G."/>
            <person name="Phillippy A.M."/>
            <person name="Ponting C.P."/>
            <person name="Pop M."/>
            <person name="Porcelli D."/>
            <person name="Powell J.R."/>
            <person name="Prohaska S."/>
            <person name="Pruitt K."/>
            <person name="Puig M."/>
            <person name="Quesneville H."/>
            <person name="Ram K.R."/>
            <person name="Rand D."/>
            <person name="Rasmussen M.D."/>
            <person name="Reed L.K."/>
            <person name="Reenan R."/>
            <person name="Reily A."/>
            <person name="Remington K.A."/>
            <person name="Rieger T.T."/>
            <person name="Ritchie M.G."/>
            <person name="Robin C."/>
            <person name="Rogers Y.H."/>
            <person name="Rohde C."/>
            <person name="Rozas J."/>
            <person name="Rubenfield M.J."/>
            <person name="Ruiz A."/>
            <person name="Russo S."/>
            <person name="Salzberg S.L."/>
            <person name="Sanchez-Gracia A."/>
            <person name="Saranga D.J."/>
            <person name="Sato H."/>
            <person name="Schaeffer S.W."/>
            <person name="Schatz M.C."/>
            <person name="Schlenke T."/>
            <person name="Schwartz R."/>
            <person name="Segarra C."/>
            <person name="Singh R.S."/>
            <person name="Sirot L."/>
            <person name="Sirota M."/>
            <person name="Sisneros N.B."/>
            <person name="Smith C.D."/>
            <person name="Smith T.F."/>
            <person name="Spieth J."/>
            <person name="Stage D.E."/>
            <person name="Stark A."/>
            <person name="Stephan W."/>
            <person name="Strausberg R.L."/>
            <person name="Strempel S."/>
            <person name="Sturgill D."/>
            <person name="Sutton G."/>
            <person name="Sutton G.G."/>
            <person name="Tao W."/>
            <person name="Teichmann S."/>
            <person name="Tobari Y.N."/>
            <person name="Tomimura Y."/>
            <person name="Tsolas J.M."/>
            <person name="Valente V.L."/>
            <person name="Venter E."/>
            <person name="Venter J.C."/>
            <person name="Vicario S."/>
            <person name="Vieira F.G."/>
            <person name="Vilella A.J."/>
            <person name="Villasante A."/>
            <person name="Walenz B."/>
            <person name="Wang J."/>
            <person name="Wasserman M."/>
            <person name="Watts T."/>
            <person name="Wilson D."/>
            <person name="Wilson R.K."/>
            <person name="Wing R.A."/>
            <person name="Wolfner M.F."/>
            <person name="Wong A."/>
            <person name="Wong G.K."/>
            <person name="Wu C.I."/>
            <person name="Wu G."/>
            <person name="Yamamoto D."/>
            <person name="Yang H.P."/>
            <person name="Yang S.P."/>
            <person name="Yorke J.A."/>
            <person name="Yoshida K."/>
            <person name="Zdobnov E."/>
            <person name="Zhang P."/>
            <person name="Zhang Y."/>
            <person name="Zimin A.V."/>
            <person name="Baldwin J."/>
            <person name="Abdouelleil A."/>
            <person name="Abdulkadir J."/>
            <person name="Abebe A."/>
            <person name="Abera B."/>
            <person name="Abreu J."/>
            <person name="Acer S.C."/>
            <person name="Aftuck L."/>
            <person name="Alexander A."/>
            <person name="An P."/>
            <person name="Anderson E."/>
            <person name="Anderson S."/>
            <person name="Arachi H."/>
            <person name="Azer M."/>
            <person name="Bachantsang P."/>
            <person name="Barry A."/>
            <person name="Bayul T."/>
            <person name="Berlin A."/>
            <person name="Bessette D."/>
            <person name="Bloom T."/>
            <person name="Blye J."/>
            <person name="Boguslavskiy L."/>
            <person name="Bonnet C."/>
            <person name="Boukhgalter B."/>
            <person name="Bourzgui I."/>
            <person name="Brown A."/>
            <person name="Cahill P."/>
            <person name="Channer S."/>
            <person name="Cheshatsang Y."/>
            <person name="Chuda L."/>
            <person name="Citroen M."/>
            <person name="Collymore A."/>
            <person name="Cooke P."/>
            <person name="Costello M."/>
            <person name="D'Aco K."/>
            <person name="Daza R."/>
            <person name="De Haan G."/>
            <person name="DeGray S."/>
            <person name="DeMaso C."/>
            <person name="Dhargay N."/>
            <person name="Dooley K."/>
            <person name="Dooley E."/>
            <person name="Doricent M."/>
            <person name="Dorje P."/>
            <person name="Dorjee K."/>
            <person name="Dupes A."/>
            <person name="Elong R."/>
            <person name="Falk J."/>
            <person name="Farina A."/>
            <person name="Faro S."/>
            <person name="Ferguson D."/>
            <person name="Fisher S."/>
            <person name="Foley C.D."/>
            <person name="Franke A."/>
            <person name="Friedrich D."/>
            <person name="Gadbois L."/>
            <person name="Gearin G."/>
            <person name="Gearin C.R."/>
            <person name="Giannoukos G."/>
            <person name="Goode T."/>
            <person name="Graham J."/>
            <person name="Grandbois E."/>
            <person name="Grewal S."/>
            <person name="Gyaltsen K."/>
            <person name="Hafez N."/>
            <person name="Hagos B."/>
            <person name="Hall J."/>
            <person name="Henson C."/>
            <person name="Hollinger A."/>
            <person name="Honan T."/>
            <person name="Huard M.D."/>
            <person name="Hughes L."/>
            <person name="Hurhula B."/>
            <person name="Husby M.E."/>
            <person name="Kamat A."/>
            <person name="Kanga B."/>
            <person name="Kashin S."/>
            <person name="Khazanovich D."/>
            <person name="Kisner P."/>
            <person name="Lance K."/>
            <person name="Lara M."/>
            <person name="Lee W."/>
            <person name="Lennon N."/>
            <person name="Letendre F."/>
            <person name="LeVine R."/>
            <person name="Lipovsky A."/>
            <person name="Liu X."/>
            <person name="Liu J."/>
            <person name="Liu S."/>
            <person name="Lokyitsang T."/>
            <person name="Lokyitsang Y."/>
            <person name="Lubonja R."/>
            <person name="Lui A."/>
            <person name="MacDonald P."/>
            <person name="Magnisalis V."/>
            <person name="Maru K."/>
            <person name="Matthews C."/>
            <person name="McCusker W."/>
            <person name="McDonough S."/>
            <person name="Mehta T."/>
            <person name="Meldrim J."/>
            <person name="Meneus L."/>
            <person name="Mihai O."/>
            <person name="Mihalev A."/>
            <person name="Mihova T."/>
            <person name="Mittelman R."/>
            <person name="Mlenga V."/>
            <person name="Montmayeur A."/>
            <person name="Mulrain L."/>
            <person name="Navidi A."/>
            <person name="Naylor J."/>
            <person name="Negash T."/>
            <person name="Nguyen T."/>
            <person name="Nguyen N."/>
            <person name="Nicol R."/>
            <person name="Norbu C."/>
            <person name="Norbu N."/>
            <person name="Novod N."/>
            <person name="O'Neill B."/>
            <person name="Osman S."/>
            <person name="Markiewicz E."/>
            <person name="Oyono O.L."/>
            <person name="Patti C."/>
            <person name="Phunkhang P."/>
            <person name="Pierre F."/>
            <person name="Priest M."/>
            <person name="Raghuraman S."/>
            <person name="Rege F."/>
            <person name="Reyes R."/>
            <person name="Rise C."/>
            <person name="Rogov P."/>
            <person name="Ross K."/>
            <person name="Ryan E."/>
            <person name="Settipalli S."/>
            <person name="Shea T."/>
            <person name="Sherpa N."/>
            <person name="Shi L."/>
            <person name="Shih D."/>
            <person name="Sparrow T."/>
            <person name="Spaulding J."/>
            <person name="Stalker J."/>
            <person name="Stange-Thomann N."/>
            <person name="Stavropoulos S."/>
            <person name="Stone C."/>
            <person name="Strader C."/>
            <person name="Tesfaye S."/>
            <person name="Thomson T."/>
            <person name="Thoulutsang Y."/>
            <person name="Thoulutsang D."/>
            <person name="Topham K."/>
            <person name="Topping I."/>
            <person name="Tsamla T."/>
            <person name="Vassiliev H."/>
            <person name="Vo A."/>
            <person name="Wangchuk T."/>
            <person name="Wangdi T."/>
            <person name="Weiand M."/>
            <person name="Wilkinson J."/>
            <person name="Wilson A."/>
            <person name="Yadav S."/>
            <person name="Young G."/>
            <person name="Yu Q."/>
            <person name="Zembek L."/>
            <person name="Zhong D."/>
            <person name="Zimmer A."/>
            <person name="Zwirko Z."/>
            <person name="Jaffe D.B."/>
            <person name="Alvarez P."/>
            <person name="Brockman W."/>
            <person name="Butler J."/>
            <person name="Chin C."/>
            <person name="Gnerre S."/>
            <person name="Grabherr M."/>
            <person name="Kleber M."/>
            <person name="Mauceli E."/>
            <person name="MacCallum I."/>
        </authorList>
    </citation>
    <scope>NUCLEOTIDE SEQUENCE [LARGE SCALE GENOMIC DNA]</scope>
    <source>
        <strain evidence="9">Tucson 14024-0371.13</strain>
    </source>
</reference>
<dbReference type="OMA" id="KKCKLMK"/>
<evidence type="ECO:0000256" key="1">
    <source>
        <dbReference type="ARBA" id="ARBA00022723"/>
    </source>
</evidence>
<evidence type="ECO:0000256" key="2">
    <source>
        <dbReference type="ARBA" id="ARBA00022771"/>
    </source>
</evidence>
<dbReference type="PhylomeDB" id="B3M8V9"/>
<dbReference type="HOGENOM" id="CLU_706504_0_0_1"/>
<dbReference type="PANTHER" id="PTHR22666">
    <property type="entry name" value="MYB_SANT-LIKE DNA-BINDING DOMAIN-CONTAINING PROTEIN 1"/>
    <property type="match status" value="1"/>
</dbReference>
<dbReference type="PROSITE" id="PS50808">
    <property type="entry name" value="ZF_BED"/>
    <property type="match status" value="1"/>
</dbReference>
<keyword evidence="1" id="KW-0479">Metal-binding</keyword>
<dbReference type="GeneID" id="6502773"/>
<evidence type="ECO:0000259" key="7">
    <source>
        <dbReference type="PROSITE" id="PS50808"/>
    </source>
</evidence>
<evidence type="ECO:0000256" key="6">
    <source>
        <dbReference type="SAM" id="MobiDB-lite"/>
    </source>
</evidence>
<feature type="region of interest" description="Disordered" evidence="6">
    <location>
        <begin position="203"/>
        <end position="238"/>
    </location>
</feature>
<keyword evidence="3" id="KW-0862">Zinc</keyword>
<evidence type="ECO:0000313" key="9">
    <source>
        <dbReference type="Proteomes" id="UP000007801"/>
    </source>
</evidence>
<evidence type="ECO:0000256" key="4">
    <source>
        <dbReference type="PROSITE-ProRule" id="PRU00027"/>
    </source>
</evidence>
<dbReference type="InterPro" id="IPR026095">
    <property type="entry name" value="Myb/SANT-like_DNA-bd_dom_prot"/>
</dbReference>
<feature type="coiled-coil region" evidence="5">
    <location>
        <begin position="250"/>
        <end position="277"/>
    </location>
</feature>
<dbReference type="InterPro" id="IPR003656">
    <property type="entry name" value="Znf_BED"/>
</dbReference>
<feature type="domain" description="BED-type" evidence="7">
    <location>
        <begin position="26"/>
        <end position="88"/>
    </location>
</feature>
<name>B3M8V9_DROAN</name>
<evidence type="ECO:0000313" key="8">
    <source>
        <dbReference type="EMBL" id="EDV41110.1"/>
    </source>
</evidence>
<dbReference type="InterPro" id="IPR044822">
    <property type="entry name" value="Myb_DNA-bind_4"/>
</dbReference>
<dbReference type="EMBL" id="CH902618">
    <property type="protein sequence ID" value="EDV41110.1"/>
    <property type="molecule type" value="Genomic_DNA"/>
</dbReference>
<protein>
    <recommendedName>
        <fullName evidence="7">BED-type domain-containing protein</fullName>
    </recommendedName>
</protein>
<sequence>MKNLKESSREVGLKVLQGEYKLFPKPQRSTVWKVFQEIARPDGTKLKNFHFCTGCKRVMRGYSSSNFRTHMCHVKYIARMQKEAKEQTKTISPEETVQENIKKPLRVNGRTNGHFRWSPKATRLLFHLWSDNINDLLEGRQSLDILKKMADNMSYLGVTSMDIKDKMDETVEKYRQEENKEKLTGKPSKWTSYKSVQKLLSEKENKTENFNDIPSLKRKHSFNETPLENESEQQDEGVVNDADDLVDELARLKDNIIKDIEASLENYEEELDSQTSTENPNKRARLNREDRLLEIKEKRLAIESEKLVLEKEKLQVLKNLLKEISSFHNDLSKIFLSK</sequence>
<gene>
    <name evidence="8" type="primary">Dana\GF20046</name>
    <name evidence="8" type="synonym">dana_GLEANR_22451</name>
    <name evidence="8" type="ORF">GF20046</name>
</gene>
<accession>B3M8V9</accession>
<keyword evidence="2 4" id="KW-0863">Zinc-finger</keyword>
<keyword evidence="5" id="KW-0175">Coiled coil</keyword>
<evidence type="ECO:0000256" key="3">
    <source>
        <dbReference type="ARBA" id="ARBA00022833"/>
    </source>
</evidence>
<dbReference type="SMART" id="SM00614">
    <property type="entry name" value="ZnF_BED"/>
    <property type="match status" value="1"/>
</dbReference>
<evidence type="ECO:0000256" key="5">
    <source>
        <dbReference type="SAM" id="Coils"/>
    </source>
</evidence>
<dbReference type="AlphaFoldDB" id="B3M8V9"/>
<organism evidence="8 9">
    <name type="scientific">Drosophila ananassae</name>
    <name type="common">Fruit fly</name>
    <dbReference type="NCBI Taxonomy" id="7217"/>
    <lineage>
        <taxon>Eukaryota</taxon>
        <taxon>Metazoa</taxon>
        <taxon>Ecdysozoa</taxon>
        <taxon>Arthropoda</taxon>
        <taxon>Hexapoda</taxon>
        <taxon>Insecta</taxon>
        <taxon>Pterygota</taxon>
        <taxon>Neoptera</taxon>
        <taxon>Endopterygota</taxon>
        <taxon>Diptera</taxon>
        <taxon>Brachycera</taxon>
        <taxon>Muscomorpha</taxon>
        <taxon>Ephydroidea</taxon>
        <taxon>Drosophilidae</taxon>
        <taxon>Drosophila</taxon>
        <taxon>Sophophora</taxon>
    </lineage>
</organism>
<dbReference type="FunCoup" id="B3M8V9">
    <property type="interactions" value="176"/>
</dbReference>
<proteinExistence type="predicted"/>
<dbReference type="PANTHER" id="PTHR22666:SF3">
    <property type="entry name" value="MYB_SANT-LIKE DNA-BINDING DOMAIN-CONTAINING PROTEIN 1"/>
    <property type="match status" value="1"/>
</dbReference>